<protein>
    <submittedName>
        <fullName evidence="1">Uncharacterized protein</fullName>
    </submittedName>
</protein>
<dbReference type="Proteomes" id="UP000004508">
    <property type="component" value="Unassembled WGS sequence"/>
</dbReference>
<evidence type="ECO:0000313" key="1">
    <source>
        <dbReference type="EMBL" id="EFH84100.1"/>
    </source>
</evidence>
<name>D6TUN2_KTERA</name>
<reference evidence="1 2" key="1">
    <citation type="journal article" date="2011" name="Stand. Genomic Sci.">
        <title>Non-contiguous finished genome sequence and contextual data of the filamentous soil bacterium Ktedonobacter racemifer type strain (SOSP1-21).</title>
        <authorList>
            <person name="Chang Y.J."/>
            <person name="Land M."/>
            <person name="Hauser L."/>
            <person name="Chertkov O."/>
            <person name="Del Rio T.G."/>
            <person name="Nolan M."/>
            <person name="Copeland A."/>
            <person name="Tice H."/>
            <person name="Cheng J.F."/>
            <person name="Lucas S."/>
            <person name="Han C."/>
            <person name="Goodwin L."/>
            <person name="Pitluck S."/>
            <person name="Ivanova N."/>
            <person name="Ovchinikova G."/>
            <person name="Pati A."/>
            <person name="Chen A."/>
            <person name="Palaniappan K."/>
            <person name="Mavromatis K."/>
            <person name="Liolios K."/>
            <person name="Brettin T."/>
            <person name="Fiebig A."/>
            <person name="Rohde M."/>
            <person name="Abt B."/>
            <person name="Goker M."/>
            <person name="Detter J.C."/>
            <person name="Woyke T."/>
            <person name="Bristow J."/>
            <person name="Eisen J.A."/>
            <person name="Markowitz V."/>
            <person name="Hugenholtz P."/>
            <person name="Kyrpides N.C."/>
            <person name="Klenk H.P."/>
            <person name="Lapidus A."/>
        </authorList>
    </citation>
    <scope>NUCLEOTIDE SEQUENCE [LARGE SCALE GENOMIC DNA]</scope>
    <source>
        <strain evidence="2">DSM 44963</strain>
    </source>
</reference>
<evidence type="ECO:0000313" key="2">
    <source>
        <dbReference type="Proteomes" id="UP000004508"/>
    </source>
</evidence>
<sequence length="164" mass="18810">MSDFYTYPDSVGELVSQAQIRNTLFFIASSIYDFANTIYSGPSSTKAVQLFRAYSRESEQDLVLFFAVTIEFLIFSRLRWNAHCRLTHKSAETGRYASEEENSEDMCQTTVKISRTATRATQDTAAFLRRAQPRDRTYKQRSFFFDLNEGPAVMPDLSGSIRYA</sequence>
<comment type="caution">
    <text evidence="1">The sequence shown here is derived from an EMBL/GenBank/DDBJ whole genome shotgun (WGS) entry which is preliminary data.</text>
</comment>
<proteinExistence type="predicted"/>
<keyword evidence="2" id="KW-1185">Reference proteome</keyword>
<dbReference type="AlphaFoldDB" id="D6TUN2"/>
<dbReference type="EMBL" id="ADVG01000003">
    <property type="protein sequence ID" value="EFH84100.1"/>
    <property type="molecule type" value="Genomic_DNA"/>
</dbReference>
<gene>
    <name evidence="1" type="ORF">Krac_5118</name>
</gene>
<accession>D6TUN2</accession>
<dbReference type="InParanoid" id="D6TUN2"/>
<organism evidence="1 2">
    <name type="scientific">Ktedonobacter racemifer DSM 44963</name>
    <dbReference type="NCBI Taxonomy" id="485913"/>
    <lineage>
        <taxon>Bacteria</taxon>
        <taxon>Bacillati</taxon>
        <taxon>Chloroflexota</taxon>
        <taxon>Ktedonobacteria</taxon>
        <taxon>Ktedonobacterales</taxon>
        <taxon>Ktedonobacteraceae</taxon>
        <taxon>Ktedonobacter</taxon>
    </lineage>
</organism>